<dbReference type="InterPro" id="IPR007497">
    <property type="entry name" value="SIMPL/DUF541"/>
</dbReference>
<protein>
    <recommendedName>
        <fullName evidence="4">Secreted protein</fullName>
    </recommendedName>
</protein>
<dbReference type="Gene3D" id="3.30.70.2970">
    <property type="entry name" value="Protein of unknown function (DUF541), domain 2"/>
    <property type="match status" value="1"/>
</dbReference>
<accession>A0A147H7P3</accession>
<dbReference type="Gene3D" id="3.30.110.170">
    <property type="entry name" value="Protein of unknown function (DUF541), domain 1"/>
    <property type="match status" value="1"/>
</dbReference>
<dbReference type="Pfam" id="PF04402">
    <property type="entry name" value="SIMPL"/>
    <property type="match status" value="1"/>
</dbReference>
<reference evidence="2 3" key="1">
    <citation type="journal article" date="2016" name="Front. Microbiol.">
        <title>Genomic Resource of Rice Seed Associated Bacteria.</title>
        <authorList>
            <person name="Midha S."/>
            <person name="Bansal K."/>
            <person name="Sharma S."/>
            <person name="Kumar N."/>
            <person name="Patil P.P."/>
            <person name="Chaudhry V."/>
            <person name="Patil P.B."/>
        </authorList>
    </citation>
    <scope>NUCLEOTIDE SEQUENCE [LARGE SCALE GENOMIC DNA]</scope>
    <source>
        <strain evidence="2 3">NS331</strain>
    </source>
</reference>
<dbReference type="GO" id="GO:0006974">
    <property type="term" value="P:DNA damage response"/>
    <property type="evidence" value="ECO:0007669"/>
    <property type="project" value="TreeGrafter"/>
</dbReference>
<feature type="chain" id="PRO_5007547295" description="Secreted protein" evidence="1">
    <location>
        <begin position="30"/>
        <end position="248"/>
    </location>
</feature>
<evidence type="ECO:0000313" key="2">
    <source>
        <dbReference type="EMBL" id="KTT25963.1"/>
    </source>
</evidence>
<keyword evidence="3" id="KW-1185">Reference proteome</keyword>
<keyword evidence="1" id="KW-0732">Signal</keyword>
<name>A0A147H7P3_9BURK</name>
<dbReference type="OrthoDB" id="7062395at2"/>
<gene>
    <name evidence="2" type="ORF">NS331_04410</name>
</gene>
<feature type="signal peptide" evidence="1">
    <location>
        <begin position="1"/>
        <end position="29"/>
    </location>
</feature>
<proteinExistence type="predicted"/>
<dbReference type="AlphaFoldDB" id="A0A147H7P3"/>
<organism evidence="2 3">
    <name type="scientific">Pseudacidovorax intermedius</name>
    <dbReference type="NCBI Taxonomy" id="433924"/>
    <lineage>
        <taxon>Bacteria</taxon>
        <taxon>Pseudomonadati</taxon>
        <taxon>Pseudomonadota</taxon>
        <taxon>Betaproteobacteria</taxon>
        <taxon>Burkholderiales</taxon>
        <taxon>Comamonadaceae</taxon>
        <taxon>Pseudacidovorax</taxon>
    </lineage>
</organism>
<dbReference type="PANTHER" id="PTHR34387">
    <property type="entry name" value="SLR1258 PROTEIN"/>
    <property type="match status" value="1"/>
</dbReference>
<evidence type="ECO:0008006" key="4">
    <source>
        <dbReference type="Google" id="ProtNLM"/>
    </source>
</evidence>
<dbReference type="Proteomes" id="UP000072741">
    <property type="component" value="Unassembled WGS sequence"/>
</dbReference>
<dbReference type="PANTHER" id="PTHR34387:SF1">
    <property type="entry name" value="PERIPLASMIC IMMUNOGENIC PROTEIN"/>
    <property type="match status" value="1"/>
</dbReference>
<comment type="caution">
    <text evidence="2">The sequence shown here is derived from an EMBL/GenBank/DDBJ whole genome shotgun (WGS) entry which is preliminary data.</text>
</comment>
<sequence>MRIFLTPFRIAARTLGAATLVALSLNAAAQESPLPGGWAPPQNVLQLSASGTVEVQQDTLTMTLGTTRDGTTAAAVQTQLKTAIDGALAEAKRQAQPSDMEVRTGDFSLSPRYDRNGKINGWQGSAQIVLEGRDFARIAQVAGRIDSLSVMNVGFSLSREQTRKLEAEAQAQAIDNFRRKADELARGFGFSGYTLRQVSVSGNQGMPVRPRMMAAEAMAFKADAAAPVPVEAGKAAVTVNVSGSVQLK</sequence>
<dbReference type="EMBL" id="LDSL01000030">
    <property type="protein sequence ID" value="KTT25963.1"/>
    <property type="molecule type" value="Genomic_DNA"/>
</dbReference>
<evidence type="ECO:0000313" key="3">
    <source>
        <dbReference type="Proteomes" id="UP000072741"/>
    </source>
</evidence>
<evidence type="ECO:0000256" key="1">
    <source>
        <dbReference type="SAM" id="SignalP"/>
    </source>
</evidence>
<dbReference type="InterPro" id="IPR052022">
    <property type="entry name" value="26kDa_periplasmic_antigen"/>
</dbReference>